<dbReference type="OrthoDB" id="14196at2"/>
<dbReference type="InterPro" id="IPR050245">
    <property type="entry name" value="PrsA_foldase"/>
</dbReference>
<feature type="chain" id="PRO_5004678078" description="PpiC domain-containing protein" evidence="2">
    <location>
        <begin position="22"/>
        <end position="456"/>
    </location>
</feature>
<dbReference type="HOGENOM" id="CLU_019451_1_0_10"/>
<accession>U6RCB2</accession>
<dbReference type="PANTHER" id="PTHR47245:SF2">
    <property type="entry name" value="PEPTIDYL-PROLYL CIS-TRANS ISOMERASE HP_0175-RELATED"/>
    <property type="match status" value="1"/>
</dbReference>
<evidence type="ECO:0000256" key="1">
    <source>
        <dbReference type="PROSITE-ProRule" id="PRU00278"/>
    </source>
</evidence>
<sequence>MPRYLLGVLLLLLVSVSEMQAQGDVVLYIEGKPVYRSEFEYYYRKAPKQTPEAYLPAFINYKLKVRYAMDSGLDTVSAFRRQLSFYEGRLVKSYVVDAGMEEQEARFIYERNKQRLQTNDWVRIAHISKYLPQNATPAAEQAAQAVMDSIYSALRSGADFSLLARRYSDDADSRQVGGLLPWMPVNKNMQEWVNKLTVLEKNKISVPFYSPLGLHIVKWVERKPFASYHDKKEEIQAYMEHGGVCSSSVRKDVLALYRSGALAGKYPDWALRLQEVHDGLLVSYLTRKYQETEYACSEADLEHYFKQHKSDYAWDLPRYKGAVIHCRNKKMASVIKKYLKKKPMEEWKSALEKLMMHTAVPQASIEVGVFIIGKNQYVDKLVFKCGSFEQVPGFSYTFVMGKKLKKGPESYLDVKESVIRDYQAIHEDSWMKELKRKYKVEINQEVLKTVNNNGSN</sequence>
<dbReference type="eggNOG" id="COG0760">
    <property type="taxonomic scope" value="Bacteria"/>
</dbReference>
<dbReference type="InterPro" id="IPR000297">
    <property type="entry name" value="PPIase_PpiC"/>
</dbReference>
<dbReference type="Gene3D" id="3.10.50.40">
    <property type="match status" value="1"/>
</dbReference>
<keyword evidence="2" id="KW-0732">Signal</keyword>
<keyword evidence="1" id="KW-0413">Isomerase</keyword>
<dbReference type="STRING" id="1121098.HMPREF1534_02391"/>
<keyword evidence="5" id="KW-1185">Reference proteome</keyword>
<reference evidence="4 5" key="1">
    <citation type="submission" date="2013-04" db="EMBL/GenBank/DDBJ databases">
        <title>The Genome Sequence of Bacteroides massiliensis DSM 17679.</title>
        <authorList>
            <consortium name="The Broad Institute Genomics Platform"/>
            <person name="Earl A."/>
            <person name="Ward D."/>
            <person name="Feldgarden M."/>
            <person name="Gevers D."/>
            <person name="Martens E."/>
            <person name="Fenner L."/>
            <person name="Roux V."/>
            <person name="Mallet M.N."/>
            <person name="Raoult D."/>
            <person name="Walker B."/>
            <person name="Young S."/>
            <person name="Zeng Q."/>
            <person name="Gargeya S."/>
            <person name="Fitzgerald M."/>
            <person name="Haas B."/>
            <person name="Abouelleil A."/>
            <person name="Allen A.W."/>
            <person name="Alvarado L."/>
            <person name="Arachchi H.M."/>
            <person name="Berlin A.M."/>
            <person name="Chapman S.B."/>
            <person name="Gainer-Dewar J."/>
            <person name="Goldberg J."/>
            <person name="Griggs A."/>
            <person name="Gujja S."/>
            <person name="Hansen M."/>
            <person name="Howarth C."/>
            <person name="Imamovic A."/>
            <person name="Ireland A."/>
            <person name="Larimer J."/>
            <person name="McCowan C."/>
            <person name="Murphy C."/>
            <person name="Pearson M."/>
            <person name="Poon T.W."/>
            <person name="Priest M."/>
            <person name="Roberts A."/>
            <person name="Saif S."/>
            <person name="Shea T."/>
            <person name="Sisk P."/>
            <person name="Sykes S."/>
            <person name="Wortman J."/>
            <person name="Nusbaum C."/>
            <person name="Birren B."/>
        </authorList>
    </citation>
    <scope>NUCLEOTIDE SEQUENCE [LARGE SCALE GENOMIC DNA]</scope>
    <source>
        <strain evidence="5">B84634 / Timone 84634 / DSM 17679 / JCM 13223</strain>
    </source>
</reference>
<protein>
    <recommendedName>
        <fullName evidence="3">PpiC domain-containing protein</fullName>
    </recommendedName>
</protein>
<dbReference type="GO" id="GO:0003755">
    <property type="term" value="F:peptidyl-prolyl cis-trans isomerase activity"/>
    <property type="evidence" value="ECO:0007669"/>
    <property type="project" value="UniProtKB-KW"/>
</dbReference>
<dbReference type="PROSITE" id="PS50198">
    <property type="entry name" value="PPIC_PPIASE_2"/>
    <property type="match status" value="1"/>
</dbReference>
<dbReference type="PANTHER" id="PTHR47245">
    <property type="entry name" value="PEPTIDYLPROLYL ISOMERASE"/>
    <property type="match status" value="1"/>
</dbReference>
<dbReference type="AlphaFoldDB" id="U6RCB2"/>
<evidence type="ECO:0000259" key="3">
    <source>
        <dbReference type="PROSITE" id="PS50198"/>
    </source>
</evidence>
<dbReference type="RefSeq" id="WP_005941312.1">
    <property type="nucleotide sequence ID" value="NZ_KB890343.1"/>
</dbReference>
<dbReference type="InterPro" id="IPR027304">
    <property type="entry name" value="Trigger_fact/SurA_dom_sf"/>
</dbReference>
<gene>
    <name evidence="4" type="ORF">HMPREF1534_02391</name>
</gene>
<dbReference type="Proteomes" id="UP000017831">
    <property type="component" value="Unassembled WGS sequence"/>
</dbReference>
<feature type="domain" description="PpiC" evidence="3">
    <location>
        <begin position="119"/>
        <end position="221"/>
    </location>
</feature>
<name>U6RCB2_9BACT</name>
<feature type="signal peptide" evidence="2">
    <location>
        <begin position="1"/>
        <end position="21"/>
    </location>
</feature>
<dbReference type="PATRIC" id="fig|1121098.3.peg.2429"/>
<dbReference type="EMBL" id="AQHY01000027">
    <property type="protein sequence ID" value="EOA54279.1"/>
    <property type="molecule type" value="Genomic_DNA"/>
</dbReference>
<dbReference type="Pfam" id="PF00639">
    <property type="entry name" value="Rotamase"/>
    <property type="match status" value="1"/>
</dbReference>
<evidence type="ECO:0000256" key="2">
    <source>
        <dbReference type="SAM" id="SignalP"/>
    </source>
</evidence>
<dbReference type="SUPFAM" id="SSF54534">
    <property type="entry name" value="FKBP-like"/>
    <property type="match status" value="1"/>
</dbReference>
<keyword evidence="1" id="KW-0697">Rotamase</keyword>
<dbReference type="InterPro" id="IPR046357">
    <property type="entry name" value="PPIase_dom_sf"/>
</dbReference>
<evidence type="ECO:0000313" key="4">
    <source>
        <dbReference type="EMBL" id="EOA54279.1"/>
    </source>
</evidence>
<evidence type="ECO:0000313" key="5">
    <source>
        <dbReference type="Proteomes" id="UP000017831"/>
    </source>
</evidence>
<dbReference type="SUPFAM" id="SSF109998">
    <property type="entry name" value="Triger factor/SurA peptide-binding domain-like"/>
    <property type="match status" value="1"/>
</dbReference>
<proteinExistence type="predicted"/>
<organism evidence="4 5">
    <name type="scientific">Phocaeicola massiliensis B84634 = Timone 84634 = DSM 17679 = JCM 13223</name>
    <dbReference type="NCBI Taxonomy" id="1121098"/>
    <lineage>
        <taxon>Bacteria</taxon>
        <taxon>Pseudomonadati</taxon>
        <taxon>Bacteroidota</taxon>
        <taxon>Bacteroidia</taxon>
        <taxon>Bacteroidales</taxon>
        <taxon>Bacteroidaceae</taxon>
        <taxon>Phocaeicola</taxon>
    </lineage>
</organism>
<dbReference type="GeneID" id="60061674"/>
<comment type="caution">
    <text evidence="4">The sequence shown here is derived from an EMBL/GenBank/DDBJ whole genome shotgun (WGS) entry which is preliminary data.</text>
</comment>